<dbReference type="InterPro" id="IPR035965">
    <property type="entry name" value="PAS-like_dom_sf"/>
</dbReference>
<dbReference type="CDD" id="cd00082">
    <property type="entry name" value="HisKA"/>
    <property type="match status" value="1"/>
</dbReference>
<evidence type="ECO:0000313" key="12">
    <source>
        <dbReference type="Proteomes" id="UP000310541"/>
    </source>
</evidence>
<evidence type="ECO:0000256" key="7">
    <source>
        <dbReference type="ARBA" id="ARBA00022840"/>
    </source>
</evidence>
<accession>A0A4U1MMG0</accession>
<dbReference type="PANTHER" id="PTHR43065">
    <property type="entry name" value="SENSOR HISTIDINE KINASE"/>
    <property type="match status" value="1"/>
</dbReference>
<evidence type="ECO:0000256" key="6">
    <source>
        <dbReference type="ARBA" id="ARBA00022777"/>
    </source>
</evidence>
<dbReference type="GO" id="GO:0000155">
    <property type="term" value="F:phosphorelay sensor kinase activity"/>
    <property type="evidence" value="ECO:0007669"/>
    <property type="project" value="InterPro"/>
</dbReference>
<keyword evidence="4" id="KW-0808">Transferase</keyword>
<dbReference type="InterPro" id="IPR004358">
    <property type="entry name" value="Sig_transdc_His_kin-like_C"/>
</dbReference>
<comment type="caution">
    <text evidence="11">The sequence shown here is derived from an EMBL/GenBank/DDBJ whole genome shotgun (WGS) entry which is preliminary data.</text>
</comment>
<keyword evidence="7" id="KW-0067">ATP-binding</keyword>
<dbReference type="SMART" id="SM00387">
    <property type="entry name" value="HATPase_c"/>
    <property type="match status" value="1"/>
</dbReference>
<evidence type="ECO:0000256" key="4">
    <source>
        <dbReference type="ARBA" id="ARBA00022679"/>
    </source>
</evidence>
<dbReference type="Pfam" id="PF02518">
    <property type="entry name" value="HATPase_c"/>
    <property type="match status" value="1"/>
</dbReference>
<dbReference type="OrthoDB" id="9784397at2"/>
<reference evidence="11 12" key="1">
    <citation type="submission" date="2019-04" db="EMBL/GenBank/DDBJ databases">
        <title>Genome sequence of Bacillus hwajinpoensis strain Y2.</title>
        <authorList>
            <person name="Fair J.L."/>
            <person name="Maclea K.S."/>
        </authorList>
    </citation>
    <scope>NUCLEOTIDE SEQUENCE [LARGE SCALE GENOMIC DNA]</scope>
    <source>
        <strain evidence="11 12">Y2</strain>
    </source>
</reference>
<keyword evidence="6" id="KW-0418">Kinase</keyword>
<keyword evidence="3" id="KW-0597">Phosphoprotein</keyword>
<evidence type="ECO:0000256" key="5">
    <source>
        <dbReference type="ARBA" id="ARBA00022741"/>
    </source>
</evidence>
<dbReference type="EMBL" id="SWFM01000001">
    <property type="protein sequence ID" value="TKD72473.1"/>
    <property type="molecule type" value="Genomic_DNA"/>
</dbReference>
<comment type="catalytic activity">
    <reaction evidence="1">
        <text>ATP + protein L-histidine = ADP + protein N-phospho-L-histidine.</text>
        <dbReference type="EC" id="2.7.13.3"/>
    </reaction>
</comment>
<dbReference type="PRINTS" id="PR00344">
    <property type="entry name" value="BCTRLSENSOR"/>
</dbReference>
<keyword evidence="8" id="KW-0902">Two-component regulatory system</keyword>
<evidence type="ECO:0000259" key="9">
    <source>
        <dbReference type="PROSITE" id="PS50109"/>
    </source>
</evidence>
<evidence type="ECO:0000256" key="8">
    <source>
        <dbReference type="ARBA" id="ARBA00023012"/>
    </source>
</evidence>
<dbReference type="CDD" id="cd00130">
    <property type="entry name" value="PAS"/>
    <property type="match status" value="1"/>
</dbReference>
<gene>
    <name evidence="11" type="ORF">FBF83_06755</name>
</gene>
<organism evidence="11 12">
    <name type="scientific">Guptibacillus hwajinpoensis</name>
    <dbReference type="NCBI Taxonomy" id="208199"/>
    <lineage>
        <taxon>Bacteria</taxon>
        <taxon>Bacillati</taxon>
        <taxon>Bacillota</taxon>
        <taxon>Bacilli</taxon>
        <taxon>Bacillales</taxon>
        <taxon>Guptibacillaceae</taxon>
        <taxon>Guptibacillus</taxon>
    </lineage>
</organism>
<evidence type="ECO:0000256" key="3">
    <source>
        <dbReference type="ARBA" id="ARBA00022553"/>
    </source>
</evidence>
<dbReference type="InterPro" id="IPR036097">
    <property type="entry name" value="HisK_dim/P_sf"/>
</dbReference>
<dbReference type="Pfam" id="PF13426">
    <property type="entry name" value="PAS_9"/>
    <property type="match status" value="1"/>
</dbReference>
<dbReference type="InterPro" id="IPR003661">
    <property type="entry name" value="HisK_dim/P_dom"/>
</dbReference>
<evidence type="ECO:0000313" key="11">
    <source>
        <dbReference type="EMBL" id="TKD72473.1"/>
    </source>
</evidence>
<name>A0A4U1MMG0_9BACL</name>
<dbReference type="RefSeq" id="WP_136946324.1">
    <property type="nucleotide sequence ID" value="NZ_SWFM01000001.1"/>
</dbReference>
<dbReference type="InterPro" id="IPR003594">
    <property type="entry name" value="HATPase_dom"/>
</dbReference>
<evidence type="ECO:0000256" key="2">
    <source>
        <dbReference type="ARBA" id="ARBA00012438"/>
    </source>
</evidence>
<proteinExistence type="predicted"/>
<dbReference type="NCBIfam" id="TIGR00229">
    <property type="entry name" value="sensory_box"/>
    <property type="match status" value="1"/>
</dbReference>
<dbReference type="SUPFAM" id="SSF47384">
    <property type="entry name" value="Homodimeric domain of signal transducing histidine kinase"/>
    <property type="match status" value="1"/>
</dbReference>
<feature type="domain" description="Histidine kinase" evidence="9">
    <location>
        <begin position="325"/>
        <end position="527"/>
    </location>
</feature>
<feature type="domain" description="PAS" evidence="10">
    <location>
        <begin position="200"/>
        <end position="246"/>
    </location>
</feature>
<dbReference type="SMART" id="SM00091">
    <property type="entry name" value="PAS"/>
    <property type="match status" value="1"/>
</dbReference>
<dbReference type="PROSITE" id="PS50112">
    <property type="entry name" value="PAS"/>
    <property type="match status" value="1"/>
</dbReference>
<dbReference type="Gene3D" id="3.30.450.40">
    <property type="match status" value="1"/>
</dbReference>
<keyword evidence="5" id="KW-0547">Nucleotide-binding</keyword>
<dbReference type="SUPFAM" id="SSF55785">
    <property type="entry name" value="PYP-like sensor domain (PAS domain)"/>
    <property type="match status" value="1"/>
</dbReference>
<dbReference type="InterPro" id="IPR000014">
    <property type="entry name" value="PAS"/>
</dbReference>
<dbReference type="Proteomes" id="UP000310541">
    <property type="component" value="Unassembled WGS sequence"/>
</dbReference>
<dbReference type="PROSITE" id="PS50109">
    <property type="entry name" value="HIS_KIN"/>
    <property type="match status" value="1"/>
</dbReference>
<dbReference type="GO" id="GO:0005524">
    <property type="term" value="F:ATP binding"/>
    <property type="evidence" value="ECO:0007669"/>
    <property type="project" value="UniProtKB-KW"/>
</dbReference>
<dbReference type="InterPro" id="IPR029016">
    <property type="entry name" value="GAF-like_dom_sf"/>
</dbReference>
<sequence>MTQRDLYIQKSKNTCEHVYGMDPNSIPVLHVLLSEEELERRLQKYESSLSIIRKFMKKLLSYLTETPTIVVTTDHEGYILDSYGDDSFKSMTDSLGITKGVRFDESTAGTNSISLALEHKEPVHLVGLDHYHNCFEQVACYSAPYTYENGQLMGTISLMTTKEYASPLHLGLLSSSIDTIEREIKLNQQNDQLHLYNQMLMSATPLGIIITDQEGIIREYNLSAETITGRNKREMIGQTIAAISELDPFFDHVCTKKKSLENIELTLSALEEKKCFLDILPLFDDTNNQLIGAFAQFRDMTPYYQLQEQVIQSEKLSAIGKLGAGFAHEIRNPLTAIIGFTQMLDVDDQQTKYVNIIKDELERMKNLVNQFVMMGKPTISQRRTGNLTTLISETVELMNSNAHLFNVEIHFDTAEDLFISMDASQIKQVLINFIKNAIEAMLEGGQIWVSLQKNIKNVTITVEDNGQGMTKEEVKQLGTPFFSSKRSGLGIGLSICFDIIKAHEGKVSVESEEGKGTKVHLTLPYQRGEV</sequence>
<dbReference type="PANTHER" id="PTHR43065:SF10">
    <property type="entry name" value="PEROXIDE STRESS-ACTIVATED HISTIDINE KINASE MAK3"/>
    <property type="match status" value="1"/>
</dbReference>
<dbReference type="InterPro" id="IPR005467">
    <property type="entry name" value="His_kinase_dom"/>
</dbReference>
<evidence type="ECO:0000259" key="10">
    <source>
        <dbReference type="PROSITE" id="PS50112"/>
    </source>
</evidence>
<evidence type="ECO:0000256" key="1">
    <source>
        <dbReference type="ARBA" id="ARBA00000085"/>
    </source>
</evidence>
<dbReference type="CDD" id="cd00075">
    <property type="entry name" value="HATPase"/>
    <property type="match status" value="1"/>
</dbReference>
<dbReference type="EC" id="2.7.13.3" evidence="2"/>
<dbReference type="Gene3D" id="1.10.287.130">
    <property type="match status" value="1"/>
</dbReference>
<protein>
    <recommendedName>
        <fullName evidence="2">histidine kinase</fullName>
        <ecNumber evidence="2">2.7.13.3</ecNumber>
    </recommendedName>
</protein>
<dbReference type="Gene3D" id="3.30.565.10">
    <property type="entry name" value="Histidine kinase-like ATPase, C-terminal domain"/>
    <property type="match status" value="1"/>
</dbReference>
<dbReference type="InterPro" id="IPR036890">
    <property type="entry name" value="HATPase_C_sf"/>
</dbReference>
<dbReference type="Gene3D" id="3.30.450.20">
    <property type="entry name" value="PAS domain"/>
    <property type="match status" value="1"/>
</dbReference>
<dbReference type="AlphaFoldDB" id="A0A4U1MMG0"/>
<dbReference type="SUPFAM" id="SSF55874">
    <property type="entry name" value="ATPase domain of HSP90 chaperone/DNA topoisomerase II/histidine kinase"/>
    <property type="match status" value="1"/>
</dbReference>
<dbReference type="SMART" id="SM00388">
    <property type="entry name" value="HisKA"/>
    <property type="match status" value="1"/>
</dbReference>
<dbReference type="Pfam" id="PF00512">
    <property type="entry name" value="HisKA"/>
    <property type="match status" value="1"/>
</dbReference>